<evidence type="ECO:0000313" key="2">
    <source>
        <dbReference type="EMBL" id="MBN1574796.1"/>
    </source>
</evidence>
<reference evidence="2" key="1">
    <citation type="journal article" date="2021" name="Environ. Microbiol.">
        <title>Genomic characterization of three novel Desulfobacterota classes expand the metabolic and phylogenetic diversity of the phylum.</title>
        <authorList>
            <person name="Murphy C.L."/>
            <person name="Biggerstaff J."/>
            <person name="Eichhorn A."/>
            <person name="Ewing E."/>
            <person name="Shahan R."/>
            <person name="Soriano D."/>
            <person name="Stewart S."/>
            <person name="VanMol K."/>
            <person name="Walker R."/>
            <person name="Walters P."/>
            <person name="Elshahed M.S."/>
            <person name="Youssef N.H."/>
        </authorList>
    </citation>
    <scope>NUCLEOTIDE SEQUENCE</scope>
    <source>
        <strain evidence="2">Zod_Metabat.24</strain>
    </source>
</reference>
<sequence length="377" mass="40585">MRIGSFEFNMRELSGSMGNYGTLLPIIIGYISICGMDPAGILVVFGIVNIVTGIVYRLPLPTEPMKVIAVVAIAQAWAPEKVYTAAIVMGVVWLLMGVTNAMTYVSRFTPRSVVRGIQISIGLIFVVKGLQMVATLWYLGLISLVIVILLRNSKYAPAAIVLAVLGIVIMGFKGDFSGEMIVPSLTLPPITIFDFREIWPALRDAGFAQIPLTVTNAVIATSALVSDYWPNRRVRAKYLSTNIGIMNLVSPFFGGIAMCHGAGGLAGKHFFGARSGGANIIEGTTQIIFGLFFAVGIAAVFIAFPLAILGTMLFLVGVELIKFGKDLGFDERLLTALITVLGSILFNMGVGFVLGLLVHYIFFRKPRGKAGNPAKER</sequence>
<keyword evidence="1" id="KW-0812">Transmembrane</keyword>
<reference evidence="2" key="2">
    <citation type="submission" date="2021-01" db="EMBL/GenBank/DDBJ databases">
        <authorList>
            <person name="Hahn C.R."/>
            <person name="Youssef N.H."/>
            <person name="Elshahed M."/>
        </authorList>
    </citation>
    <scope>NUCLEOTIDE SEQUENCE</scope>
    <source>
        <strain evidence="2">Zod_Metabat.24</strain>
    </source>
</reference>
<dbReference type="PANTHER" id="PTHR31970:SF9">
    <property type="entry name" value="MOLYBDATE TRANSPORTER 2"/>
    <property type="match status" value="1"/>
</dbReference>
<keyword evidence="1" id="KW-0472">Membrane</keyword>
<organism evidence="2 3">
    <name type="scientific">Candidatus Zymogenus saltonus</name>
    <dbReference type="NCBI Taxonomy" id="2844893"/>
    <lineage>
        <taxon>Bacteria</taxon>
        <taxon>Deltaproteobacteria</taxon>
        <taxon>Candidatus Zymogenia</taxon>
        <taxon>Candidatus Zymogeniales</taxon>
        <taxon>Candidatus Zymogenaceae</taxon>
        <taxon>Candidatus Zymogenus</taxon>
    </lineage>
</organism>
<name>A0A9D8KLR3_9DELT</name>
<dbReference type="EMBL" id="JAFGIX010000089">
    <property type="protein sequence ID" value="MBN1574796.1"/>
    <property type="molecule type" value="Genomic_DNA"/>
</dbReference>
<feature type="transmembrane region" description="Helical" evidence="1">
    <location>
        <begin position="39"/>
        <end position="58"/>
    </location>
</feature>
<feature type="transmembrane region" description="Helical" evidence="1">
    <location>
        <begin position="287"/>
        <end position="316"/>
    </location>
</feature>
<dbReference type="GO" id="GO:0015098">
    <property type="term" value="F:molybdate ion transmembrane transporter activity"/>
    <property type="evidence" value="ECO:0007669"/>
    <property type="project" value="InterPro"/>
</dbReference>
<evidence type="ECO:0000313" key="3">
    <source>
        <dbReference type="Proteomes" id="UP000809273"/>
    </source>
</evidence>
<dbReference type="Proteomes" id="UP000809273">
    <property type="component" value="Unassembled WGS sequence"/>
</dbReference>
<comment type="caution">
    <text evidence="2">The sequence shown here is derived from an EMBL/GenBank/DDBJ whole genome shotgun (WGS) entry which is preliminary data.</text>
</comment>
<feature type="transmembrane region" description="Helical" evidence="1">
    <location>
        <begin position="82"/>
        <end position="105"/>
    </location>
</feature>
<proteinExistence type="predicted"/>
<dbReference type="InterPro" id="IPR031563">
    <property type="entry name" value="MOT1/MOT2"/>
</dbReference>
<keyword evidence="1" id="KW-1133">Transmembrane helix</keyword>
<protein>
    <submittedName>
        <fullName evidence="2">Sulfate/molybdate transporter</fullName>
    </submittedName>
</protein>
<feature type="transmembrane region" description="Helical" evidence="1">
    <location>
        <begin position="117"/>
        <end position="150"/>
    </location>
</feature>
<accession>A0A9D8KLR3</accession>
<dbReference type="AlphaFoldDB" id="A0A9D8KLR3"/>
<feature type="transmembrane region" description="Helical" evidence="1">
    <location>
        <begin position="12"/>
        <end position="33"/>
    </location>
</feature>
<feature type="transmembrane region" description="Helical" evidence="1">
    <location>
        <begin position="336"/>
        <end position="363"/>
    </location>
</feature>
<gene>
    <name evidence="2" type="ORF">JW984_16490</name>
</gene>
<feature type="transmembrane region" description="Helical" evidence="1">
    <location>
        <begin position="155"/>
        <end position="172"/>
    </location>
</feature>
<dbReference type="Pfam" id="PF16983">
    <property type="entry name" value="MFS_MOT1"/>
    <property type="match status" value="2"/>
</dbReference>
<evidence type="ECO:0000256" key="1">
    <source>
        <dbReference type="SAM" id="Phobius"/>
    </source>
</evidence>
<feature type="transmembrane region" description="Helical" evidence="1">
    <location>
        <begin position="243"/>
        <end position="266"/>
    </location>
</feature>
<dbReference type="PANTHER" id="PTHR31970">
    <property type="match status" value="1"/>
</dbReference>